<name>A0A5J4QBV6_9ZZZZ</name>
<dbReference type="InterPro" id="IPR029063">
    <property type="entry name" value="SAM-dependent_MTases_sf"/>
</dbReference>
<evidence type="ECO:0000256" key="4">
    <source>
        <dbReference type="ARBA" id="ARBA00022691"/>
    </source>
</evidence>
<evidence type="ECO:0000256" key="2">
    <source>
        <dbReference type="ARBA" id="ARBA00022603"/>
    </source>
</evidence>
<comment type="caution">
    <text evidence="10">The sequence shown here is derived from an EMBL/GenBank/DDBJ whole genome shotgun (WGS) entry which is preliminary data.</text>
</comment>
<feature type="non-terminal residue" evidence="10">
    <location>
        <position position="667"/>
    </location>
</feature>
<keyword evidence="3" id="KW-0808">Transferase</keyword>
<evidence type="ECO:0000256" key="5">
    <source>
        <dbReference type="ARBA" id="ARBA00022747"/>
    </source>
</evidence>
<evidence type="ECO:0000256" key="6">
    <source>
        <dbReference type="ARBA" id="ARBA00023125"/>
    </source>
</evidence>
<dbReference type="AlphaFoldDB" id="A0A5J4QBV6"/>
<dbReference type="GO" id="GO:0016787">
    <property type="term" value="F:hydrolase activity"/>
    <property type="evidence" value="ECO:0007669"/>
    <property type="project" value="UniProtKB-KW"/>
</dbReference>
<feature type="domain" description="TaqI-like C-terminal specificity" evidence="9">
    <location>
        <begin position="474"/>
        <end position="620"/>
    </location>
</feature>
<gene>
    <name evidence="10" type="ORF">EZS27_031483</name>
</gene>
<reference evidence="10" key="1">
    <citation type="submission" date="2019-03" db="EMBL/GenBank/DDBJ databases">
        <title>Single cell metagenomics reveals metabolic interactions within the superorganism composed of flagellate Streblomastix strix and complex community of Bacteroidetes bacteria on its surface.</title>
        <authorList>
            <person name="Treitli S.C."/>
            <person name="Kolisko M."/>
            <person name="Husnik F."/>
            <person name="Keeling P."/>
            <person name="Hampl V."/>
        </authorList>
    </citation>
    <scope>NUCLEOTIDE SEQUENCE</scope>
    <source>
        <strain evidence="10">STM</strain>
    </source>
</reference>
<keyword evidence="2" id="KW-0489">Methyltransferase</keyword>
<dbReference type="PANTHER" id="PTHR33841:SF1">
    <property type="entry name" value="DNA METHYLTRANSFERASE A"/>
    <property type="match status" value="1"/>
</dbReference>
<dbReference type="GO" id="GO:0032259">
    <property type="term" value="P:methylation"/>
    <property type="evidence" value="ECO:0007669"/>
    <property type="project" value="UniProtKB-KW"/>
</dbReference>
<dbReference type="PANTHER" id="PTHR33841">
    <property type="entry name" value="DNA METHYLTRANSFERASE YEEA-RELATED"/>
    <property type="match status" value="1"/>
</dbReference>
<dbReference type="SUPFAM" id="SSF53335">
    <property type="entry name" value="S-adenosyl-L-methionine-dependent methyltransferases"/>
    <property type="match status" value="1"/>
</dbReference>
<dbReference type="PRINTS" id="PR00507">
    <property type="entry name" value="N12N6MTFRASE"/>
</dbReference>
<evidence type="ECO:0000259" key="8">
    <source>
        <dbReference type="Pfam" id="PF07669"/>
    </source>
</evidence>
<keyword evidence="5" id="KW-0680">Restriction system</keyword>
<dbReference type="InterPro" id="IPR002052">
    <property type="entry name" value="DNA_methylase_N6_adenine_CS"/>
</dbReference>
<keyword evidence="6" id="KW-0238">DNA-binding</keyword>
<comment type="catalytic activity">
    <reaction evidence="7">
        <text>a 2'-deoxyadenosine in DNA + S-adenosyl-L-methionine = an N(6)-methyl-2'-deoxyadenosine in DNA + S-adenosyl-L-homocysteine + H(+)</text>
        <dbReference type="Rhea" id="RHEA:15197"/>
        <dbReference type="Rhea" id="RHEA-COMP:12418"/>
        <dbReference type="Rhea" id="RHEA-COMP:12419"/>
        <dbReference type="ChEBI" id="CHEBI:15378"/>
        <dbReference type="ChEBI" id="CHEBI:57856"/>
        <dbReference type="ChEBI" id="CHEBI:59789"/>
        <dbReference type="ChEBI" id="CHEBI:90615"/>
        <dbReference type="ChEBI" id="CHEBI:90616"/>
        <dbReference type="EC" id="2.1.1.72"/>
    </reaction>
</comment>
<dbReference type="GO" id="GO:0009007">
    <property type="term" value="F:site-specific DNA-methyltransferase (adenine-specific) activity"/>
    <property type="evidence" value="ECO:0007669"/>
    <property type="project" value="UniProtKB-EC"/>
</dbReference>
<dbReference type="GO" id="GO:0003676">
    <property type="term" value="F:nucleic acid binding"/>
    <property type="evidence" value="ECO:0007669"/>
    <property type="project" value="InterPro"/>
</dbReference>
<dbReference type="EC" id="2.1.1.72" evidence="1"/>
<evidence type="ECO:0000256" key="1">
    <source>
        <dbReference type="ARBA" id="ARBA00011900"/>
    </source>
</evidence>
<dbReference type="InterPro" id="IPR050953">
    <property type="entry name" value="N4_N6_ade-DNA_methylase"/>
</dbReference>
<dbReference type="GO" id="GO:0006304">
    <property type="term" value="P:DNA modification"/>
    <property type="evidence" value="ECO:0007669"/>
    <property type="project" value="InterPro"/>
</dbReference>
<proteinExistence type="predicted"/>
<sequence>MRNINRNASREIVNYMVDESLISYLKQKVGEELESEYRKLLGSTDESVLLTDVQKDQIYKALRTCKILDPACGSGAFPMGILKRIITIMERLPLPPNISFFDLKLHLIENCIFGVDIQSIAVQISKLRFFISLICEQVPNEDEDNYGIKPLPNLETKFVAANALIGIKPKDIQGNLFEDPQIDVTKHELLQIRHKHFLASTPKDKKECRAEDERLRNKLAMLLEKNNMFAQESAEQLANWNPYNQNSISPFFDPEWMFGLKEGFDIIIGNPPYVQLQNNGGELAKLYEIWGFKTFARTGDIYCLFYEHAYELLKSQGKLCLITSNKWMRAGYGESLRKFFVASINPEQLIDFAGVKVFESATVDVNILLLSKEKNKQQTQACVVKTKGIKELSVLIRQNTTNCSFNISGSWTILSPIEQRIKAKIEAVGTPLKEWNIRINYGIKTGFNDAFIISGEKRKELIRQDLKSEEIIRPILRGRDIKRYGYDFADLWLINTHNGIKEKGVKPIDVNDYPAIKNHLDKYYPKLEKRADKGDTPYNLRNCAYMEDFYKQKIIYPNMTKYMPFLYDNQKCFIITGENIAFLTAFFNSSLFKYCFRDNFPELQGGTRELSKIFFDLLPVLKVNDYINSIFFYKISEIQILRCANKNIKELEIEIDNMIFDLYQLHN</sequence>
<evidence type="ECO:0000256" key="3">
    <source>
        <dbReference type="ARBA" id="ARBA00022679"/>
    </source>
</evidence>
<dbReference type="EMBL" id="SNRY01004164">
    <property type="protein sequence ID" value="KAA6318518.1"/>
    <property type="molecule type" value="Genomic_DNA"/>
</dbReference>
<dbReference type="InterPro" id="IPR025931">
    <property type="entry name" value="TaqI_C"/>
</dbReference>
<protein>
    <recommendedName>
        <fullName evidence="1">site-specific DNA-methyltransferase (adenine-specific)</fullName>
        <ecNumber evidence="1">2.1.1.72</ecNumber>
    </recommendedName>
</protein>
<accession>A0A5J4QBV6</accession>
<keyword evidence="4" id="KW-0949">S-adenosyl-L-methionine</keyword>
<dbReference type="InterPro" id="IPR011639">
    <property type="entry name" value="MethylTrfase_TaqI-like_dom"/>
</dbReference>
<keyword evidence="10" id="KW-0378">Hydrolase</keyword>
<dbReference type="Gene3D" id="3.40.50.150">
    <property type="entry name" value="Vaccinia Virus protein VP39"/>
    <property type="match status" value="1"/>
</dbReference>
<feature type="domain" description="Type II methyltransferase M.TaqI-like" evidence="8">
    <location>
        <begin position="110"/>
        <end position="358"/>
    </location>
</feature>
<dbReference type="Pfam" id="PF12950">
    <property type="entry name" value="TaqI_C"/>
    <property type="match status" value="1"/>
</dbReference>
<dbReference type="PROSITE" id="PS00092">
    <property type="entry name" value="N6_MTASE"/>
    <property type="match status" value="1"/>
</dbReference>
<evidence type="ECO:0000259" key="9">
    <source>
        <dbReference type="Pfam" id="PF12950"/>
    </source>
</evidence>
<organism evidence="10">
    <name type="scientific">termite gut metagenome</name>
    <dbReference type="NCBI Taxonomy" id="433724"/>
    <lineage>
        <taxon>unclassified sequences</taxon>
        <taxon>metagenomes</taxon>
        <taxon>organismal metagenomes</taxon>
    </lineage>
</organism>
<evidence type="ECO:0000256" key="7">
    <source>
        <dbReference type="ARBA" id="ARBA00047942"/>
    </source>
</evidence>
<evidence type="ECO:0000313" key="10">
    <source>
        <dbReference type="EMBL" id="KAA6318518.1"/>
    </source>
</evidence>
<dbReference type="Pfam" id="PF07669">
    <property type="entry name" value="Eco57I"/>
    <property type="match status" value="1"/>
</dbReference>